<name>A0ABW9ZP13_9BACT</name>
<evidence type="ECO:0000313" key="1">
    <source>
        <dbReference type="EMBL" id="NCI48285.1"/>
    </source>
</evidence>
<sequence>MYKQKPGIDIIGKILDALYAHNPDALFVMSLMHQYEERGSLSKKQLEGLLAKAKKAENIPQSWLGTLEAIILKMPTRYKPVEPVVQSPIYQKDEESGVLLRSILEKYPQHKRVLFLRAKYDNNETLTAEEIAELKKFIKVLKIK</sequence>
<proteinExistence type="predicted"/>
<accession>A0ABW9ZP13</accession>
<organism evidence="1 2">
    <name type="scientific">Sediminibacterium roseum</name>
    <dbReference type="NCBI Taxonomy" id="1978412"/>
    <lineage>
        <taxon>Bacteria</taxon>
        <taxon>Pseudomonadati</taxon>
        <taxon>Bacteroidota</taxon>
        <taxon>Chitinophagia</taxon>
        <taxon>Chitinophagales</taxon>
        <taxon>Chitinophagaceae</taxon>
        <taxon>Sediminibacterium</taxon>
    </lineage>
</organism>
<dbReference type="EMBL" id="JAACJS010000002">
    <property type="protein sequence ID" value="NCI48285.1"/>
    <property type="molecule type" value="Genomic_DNA"/>
</dbReference>
<reference evidence="1 2" key="1">
    <citation type="submission" date="2020-01" db="EMBL/GenBank/DDBJ databases">
        <title>Genome analysis.</title>
        <authorList>
            <person name="Wu S."/>
            <person name="Wang G."/>
        </authorList>
    </citation>
    <scope>NUCLEOTIDE SEQUENCE [LARGE SCALE GENOMIC DNA]</scope>
    <source>
        <strain evidence="1 2">SYL130</strain>
    </source>
</reference>
<keyword evidence="2" id="KW-1185">Reference proteome</keyword>
<dbReference type="Proteomes" id="UP000753802">
    <property type="component" value="Unassembled WGS sequence"/>
</dbReference>
<gene>
    <name evidence="1" type="ORF">GWC95_00025</name>
</gene>
<protein>
    <submittedName>
        <fullName evidence="1">Uncharacterized protein</fullName>
    </submittedName>
</protein>
<evidence type="ECO:0000313" key="2">
    <source>
        <dbReference type="Proteomes" id="UP000753802"/>
    </source>
</evidence>
<comment type="caution">
    <text evidence="1">The sequence shown here is derived from an EMBL/GenBank/DDBJ whole genome shotgun (WGS) entry which is preliminary data.</text>
</comment>
<dbReference type="RefSeq" id="WP_161816623.1">
    <property type="nucleotide sequence ID" value="NZ_JAACJS010000002.1"/>
</dbReference>